<dbReference type="SUPFAM" id="SSF52374">
    <property type="entry name" value="Nucleotidylyl transferase"/>
    <property type="match status" value="1"/>
</dbReference>
<evidence type="ECO:0000313" key="1">
    <source>
        <dbReference type="EMBL" id="KDR70140.1"/>
    </source>
</evidence>
<name>A0A067SGR7_GALM3</name>
<dbReference type="OrthoDB" id="2149705at2759"/>
<keyword evidence="2" id="KW-1185">Reference proteome</keyword>
<gene>
    <name evidence="1" type="ORF">GALMADRAFT_103276</name>
</gene>
<proteinExistence type="predicted"/>
<dbReference type="HOGENOM" id="CLU_039214_1_0_1"/>
<evidence type="ECO:0000313" key="2">
    <source>
        <dbReference type="Proteomes" id="UP000027222"/>
    </source>
</evidence>
<sequence>MSPDMQNTTSNHKATATHIIEHDNVAHHPLGGGSYIFRSEFTQHINGHCPKNRIVLHIGSQPNSSPHIGTIITFTVAFFLAARLQQEHKRDVLICLDVVDTAPSQQLEIDGLRYQKSQRFTREMDNYMEDFVEILDALKNRTGVEYLVRTQSEFLGDPHVPTALREIIRNREVLGASFSPNKGNLAIRSACPRTDCGLADKDGVQNVYSYSDDKSTIEFRCPRHGPYTLNLFDLDHIRQLEFNTPLRNLLRTKVFACDPDASWIHVTGDDYSGYYQEQLLWRNIRHEEGLVIVYAPLIVDWSGAKLSKSLYVKSGAYQYLKDDNKDYIISYEIFKKQGKDLEVIFDEVMDWVKHPFKLFRSYSIAYIDALFQGDKPLQGEVGKP</sequence>
<protein>
    <submittedName>
        <fullName evidence="1">Uncharacterized protein</fullName>
    </submittedName>
</protein>
<dbReference type="AlphaFoldDB" id="A0A067SGR7"/>
<dbReference type="EMBL" id="KL142398">
    <property type="protein sequence ID" value="KDR70140.1"/>
    <property type="molecule type" value="Genomic_DNA"/>
</dbReference>
<organism evidence="1 2">
    <name type="scientific">Galerina marginata (strain CBS 339.88)</name>
    <dbReference type="NCBI Taxonomy" id="685588"/>
    <lineage>
        <taxon>Eukaryota</taxon>
        <taxon>Fungi</taxon>
        <taxon>Dikarya</taxon>
        <taxon>Basidiomycota</taxon>
        <taxon>Agaricomycotina</taxon>
        <taxon>Agaricomycetes</taxon>
        <taxon>Agaricomycetidae</taxon>
        <taxon>Agaricales</taxon>
        <taxon>Agaricineae</taxon>
        <taxon>Strophariaceae</taxon>
        <taxon>Galerina</taxon>
    </lineage>
</organism>
<accession>A0A067SGR7</accession>
<dbReference type="Proteomes" id="UP000027222">
    <property type="component" value="Unassembled WGS sequence"/>
</dbReference>
<reference evidence="2" key="1">
    <citation type="journal article" date="2014" name="Proc. Natl. Acad. Sci. U.S.A.">
        <title>Extensive sampling of basidiomycete genomes demonstrates inadequacy of the white-rot/brown-rot paradigm for wood decay fungi.</title>
        <authorList>
            <person name="Riley R."/>
            <person name="Salamov A.A."/>
            <person name="Brown D.W."/>
            <person name="Nagy L.G."/>
            <person name="Floudas D."/>
            <person name="Held B.W."/>
            <person name="Levasseur A."/>
            <person name="Lombard V."/>
            <person name="Morin E."/>
            <person name="Otillar R."/>
            <person name="Lindquist E.A."/>
            <person name="Sun H."/>
            <person name="LaButti K.M."/>
            <person name="Schmutz J."/>
            <person name="Jabbour D."/>
            <person name="Luo H."/>
            <person name="Baker S.E."/>
            <person name="Pisabarro A.G."/>
            <person name="Walton J.D."/>
            <person name="Blanchette R.A."/>
            <person name="Henrissat B."/>
            <person name="Martin F."/>
            <person name="Cullen D."/>
            <person name="Hibbett D.S."/>
            <person name="Grigoriev I.V."/>
        </authorList>
    </citation>
    <scope>NUCLEOTIDE SEQUENCE [LARGE SCALE GENOMIC DNA]</scope>
    <source>
        <strain evidence="2">CBS 339.88</strain>
    </source>
</reference>